<comment type="caution">
    <text evidence="1">The sequence shown here is derived from an EMBL/GenBank/DDBJ whole genome shotgun (WGS) entry which is preliminary data.</text>
</comment>
<dbReference type="EMBL" id="CAJNOQ010060436">
    <property type="protein sequence ID" value="CAF1670103.1"/>
    <property type="molecule type" value="Genomic_DNA"/>
</dbReference>
<dbReference type="AlphaFoldDB" id="A0A816G4J1"/>
<protein>
    <submittedName>
        <fullName evidence="1">Uncharacterized protein</fullName>
    </submittedName>
</protein>
<organism evidence="1 3">
    <name type="scientific">Didymodactylos carnosus</name>
    <dbReference type="NCBI Taxonomy" id="1234261"/>
    <lineage>
        <taxon>Eukaryota</taxon>
        <taxon>Metazoa</taxon>
        <taxon>Spiralia</taxon>
        <taxon>Gnathifera</taxon>
        <taxon>Rotifera</taxon>
        <taxon>Eurotatoria</taxon>
        <taxon>Bdelloidea</taxon>
        <taxon>Philodinida</taxon>
        <taxon>Philodinidae</taxon>
        <taxon>Didymodactylos</taxon>
    </lineage>
</organism>
<reference evidence="1" key="1">
    <citation type="submission" date="2021-02" db="EMBL/GenBank/DDBJ databases">
        <authorList>
            <person name="Nowell W R."/>
        </authorList>
    </citation>
    <scope>NUCLEOTIDE SEQUENCE</scope>
</reference>
<proteinExistence type="predicted"/>
<evidence type="ECO:0000313" key="3">
    <source>
        <dbReference type="Proteomes" id="UP000663829"/>
    </source>
</evidence>
<dbReference type="Proteomes" id="UP000681722">
    <property type="component" value="Unassembled WGS sequence"/>
</dbReference>
<dbReference type="OrthoDB" id="10036985at2759"/>
<accession>A0A816G4J1</accession>
<dbReference type="EMBL" id="CAJOBC010139544">
    <property type="protein sequence ID" value="CAF4640575.1"/>
    <property type="molecule type" value="Genomic_DNA"/>
</dbReference>
<dbReference type="Proteomes" id="UP000663829">
    <property type="component" value="Unassembled WGS sequence"/>
</dbReference>
<feature type="non-terminal residue" evidence="1">
    <location>
        <position position="1"/>
    </location>
</feature>
<sequence length="106" mass="12353">GLCLEYDKKLVQHLITEYVRCGSPVILDLIRNCSNECLDVLIEFIFYKKIQSVLIHVDNSTKTKRCLVIIIIEVLERLSSPELKSRYKFNKQLSIVPQHLLHLTEV</sequence>
<evidence type="ECO:0000313" key="1">
    <source>
        <dbReference type="EMBL" id="CAF1670103.1"/>
    </source>
</evidence>
<evidence type="ECO:0000313" key="2">
    <source>
        <dbReference type="EMBL" id="CAF4640575.1"/>
    </source>
</evidence>
<name>A0A816G4J1_9BILA</name>
<gene>
    <name evidence="1" type="ORF">GPM918_LOCUS46285</name>
    <name evidence="2" type="ORF">SRO942_LOCUS50128</name>
</gene>
<keyword evidence="3" id="KW-1185">Reference proteome</keyword>